<proteinExistence type="evidence at transcript level"/>
<organism evidence="1">
    <name type="scientific">Lotus japonicus</name>
    <name type="common">Lotus corniculatus var. japonicus</name>
    <dbReference type="NCBI Taxonomy" id="34305"/>
    <lineage>
        <taxon>Eukaryota</taxon>
        <taxon>Viridiplantae</taxon>
        <taxon>Streptophyta</taxon>
        <taxon>Embryophyta</taxon>
        <taxon>Tracheophyta</taxon>
        <taxon>Spermatophyta</taxon>
        <taxon>Magnoliopsida</taxon>
        <taxon>eudicotyledons</taxon>
        <taxon>Gunneridae</taxon>
        <taxon>Pentapetalae</taxon>
        <taxon>rosids</taxon>
        <taxon>fabids</taxon>
        <taxon>Fabales</taxon>
        <taxon>Fabaceae</taxon>
        <taxon>Papilionoideae</taxon>
        <taxon>50 kb inversion clade</taxon>
        <taxon>NPAAA clade</taxon>
        <taxon>Hologalegina</taxon>
        <taxon>robinioid clade</taxon>
        <taxon>Loteae</taxon>
        <taxon>Lotus</taxon>
    </lineage>
</organism>
<evidence type="ECO:0000313" key="1">
    <source>
        <dbReference type="EMBL" id="AFK44842.1"/>
    </source>
</evidence>
<dbReference type="EMBL" id="BT145048">
    <property type="protein sequence ID" value="AFK44842.1"/>
    <property type="molecule type" value="mRNA"/>
</dbReference>
<reference evidence="1" key="1">
    <citation type="submission" date="2012-05" db="EMBL/GenBank/DDBJ databases">
        <authorList>
            <person name="Krishnakumar V."/>
            <person name="Cheung F."/>
            <person name="Xiao Y."/>
            <person name="Chan A."/>
            <person name="Moskal W.A."/>
            <person name="Town C.D."/>
        </authorList>
    </citation>
    <scope>NUCLEOTIDE SEQUENCE</scope>
</reference>
<sequence length="39" mass="4402">MRSRAPPSSLLPFPNPFPLRSILQMISQNAPQMHLLVES</sequence>
<dbReference type="AlphaFoldDB" id="I3SX50"/>
<name>I3SX50_LOTJA</name>
<protein>
    <submittedName>
        <fullName evidence="1">Uncharacterized protein</fullName>
    </submittedName>
</protein>
<accession>I3SX50</accession>